<reference evidence="1 2" key="1">
    <citation type="submission" date="2023-01" db="EMBL/GenBank/DDBJ databases">
        <authorList>
            <person name="Kreplak J."/>
        </authorList>
    </citation>
    <scope>NUCLEOTIDE SEQUENCE [LARGE SCALE GENOMIC DNA]</scope>
</reference>
<evidence type="ECO:0000313" key="2">
    <source>
        <dbReference type="Proteomes" id="UP001157006"/>
    </source>
</evidence>
<dbReference type="EMBL" id="OX451736">
    <property type="protein sequence ID" value="CAI8586240.1"/>
    <property type="molecule type" value="Genomic_DNA"/>
</dbReference>
<name>A0AAV0YJP7_VICFA</name>
<dbReference type="AlphaFoldDB" id="A0AAV0YJP7"/>
<proteinExistence type="predicted"/>
<organism evidence="1 2">
    <name type="scientific">Vicia faba</name>
    <name type="common">Broad bean</name>
    <name type="synonym">Faba vulgaris</name>
    <dbReference type="NCBI Taxonomy" id="3906"/>
    <lineage>
        <taxon>Eukaryota</taxon>
        <taxon>Viridiplantae</taxon>
        <taxon>Streptophyta</taxon>
        <taxon>Embryophyta</taxon>
        <taxon>Tracheophyta</taxon>
        <taxon>Spermatophyta</taxon>
        <taxon>Magnoliopsida</taxon>
        <taxon>eudicotyledons</taxon>
        <taxon>Gunneridae</taxon>
        <taxon>Pentapetalae</taxon>
        <taxon>rosids</taxon>
        <taxon>fabids</taxon>
        <taxon>Fabales</taxon>
        <taxon>Fabaceae</taxon>
        <taxon>Papilionoideae</taxon>
        <taxon>50 kb inversion clade</taxon>
        <taxon>NPAAA clade</taxon>
        <taxon>Hologalegina</taxon>
        <taxon>IRL clade</taxon>
        <taxon>Fabeae</taxon>
        <taxon>Vicia</taxon>
    </lineage>
</organism>
<accession>A0AAV0YJP7</accession>
<gene>
    <name evidence="1" type="ORF">VFH_I244640</name>
</gene>
<protein>
    <submittedName>
        <fullName evidence="1">Uncharacterized protein</fullName>
    </submittedName>
</protein>
<dbReference type="Proteomes" id="UP001157006">
    <property type="component" value="Chromosome 1L"/>
</dbReference>
<sequence>MALQLLCETQTHSQFLLSNDAGTPKHHLLRFTTVPILYLSQSKAISGDFVLPLDFSNSFQSTGSKLSSKDHRDYELGFCDGDDKLTEGTTEILLYELPSTIKCKEDDKEMEYSKDSEAYQHRS</sequence>
<keyword evidence="2" id="KW-1185">Reference proteome</keyword>
<evidence type="ECO:0000313" key="1">
    <source>
        <dbReference type="EMBL" id="CAI8586240.1"/>
    </source>
</evidence>